<keyword evidence="2" id="KW-1185">Reference proteome</keyword>
<reference evidence="1 2" key="1">
    <citation type="submission" date="2023-02" db="EMBL/GenBank/DDBJ databases">
        <title>LHISI_Scaffold_Assembly.</title>
        <authorList>
            <person name="Stuart O.P."/>
            <person name="Cleave R."/>
            <person name="Magrath M.J.L."/>
            <person name="Mikheyev A.S."/>
        </authorList>
    </citation>
    <scope>NUCLEOTIDE SEQUENCE [LARGE SCALE GENOMIC DNA]</scope>
    <source>
        <strain evidence="1">Daus_M_001</strain>
        <tissue evidence="1">Leg muscle</tissue>
    </source>
</reference>
<organism evidence="1 2">
    <name type="scientific">Dryococelus australis</name>
    <dbReference type="NCBI Taxonomy" id="614101"/>
    <lineage>
        <taxon>Eukaryota</taxon>
        <taxon>Metazoa</taxon>
        <taxon>Ecdysozoa</taxon>
        <taxon>Arthropoda</taxon>
        <taxon>Hexapoda</taxon>
        <taxon>Insecta</taxon>
        <taxon>Pterygota</taxon>
        <taxon>Neoptera</taxon>
        <taxon>Polyneoptera</taxon>
        <taxon>Phasmatodea</taxon>
        <taxon>Verophasmatodea</taxon>
        <taxon>Anareolatae</taxon>
        <taxon>Phasmatidae</taxon>
        <taxon>Eurycanthinae</taxon>
        <taxon>Dryococelus</taxon>
    </lineage>
</organism>
<accession>A0ABQ9G4S4</accession>
<sequence>MLTAQTLRPLCEKIFLYLNGRSELGYSDNVRLRFAGVHLRHVRPTWVKWGELEQRRNERKGGGDGRSPTSGIVRHDYHLRKSGVNRPGIEPGSPWWEASGLTAQPPWARSECRKAKFKSTNEGRYAMVATNFELCVLEIGYNRKMKFRNPRSSSHRRKHAADFEIRRRNDQTGQCQKLKSGFAGQVNCHDLADPTGSFPLLPLTTPDPAVPPY</sequence>
<proteinExistence type="predicted"/>
<evidence type="ECO:0000313" key="1">
    <source>
        <dbReference type="EMBL" id="KAJ8867473.1"/>
    </source>
</evidence>
<protein>
    <submittedName>
        <fullName evidence="1">Uncharacterized protein</fullName>
    </submittedName>
</protein>
<evidence type="ECO:0000313" key="2">
    <source>
        <dbReference type="Proteomes" id="UP001159363"/>
    </source>
</evidence>
<gene>
    <name evidence="1" type="ORF">PR048_031275</name>
</gene>
<comment type="caution">
    <text evidence="1">The sequence shown here is derived from an EMBL/GenBank/DDBJ whole genome shotgun (WGS) entry which is preliminary data.</text>
</comment>
<dbReference type="Proteomes" id="UP001159363">
    <property type="component" value="Chromosome 14"/>
</dbReference>
<name>A0ABQ9G4S4_9NEOP</name>
<dbReference type="EMBL" id="JARBHB010000015">
    <property type="protein sequence ID" value="KAJ8867473.1"/>
    <property type="molecule type" value="Genomic_DNA"/>
</dbReference>